<evidence type="ECO:0000256" key="2">
    <source>
        <dbReference type="SAM" id="MobiDB-lite"/>
    </source>
</evidence>
<sequence length="141" mass="15555">MSAASAEGASSACVCEVPTPPPADYVETQQSLDALLQKEADMRVKRREEEKEREQQQLGKGKNRMAAVLDAFPYCSAFAPPGIVPIDTSPRPLFMSNDEQISRLRAQIQKEQQEAAEKDAAMEEAQLVALELKCMFLQGKP</sequence>
<protein>
    <submittedName>
        <fullName evidence="3">Uncharacterized protein</fullName>
    </submittedName>
</protein>
<reference evidence="3 4" key="1">
    <citation type="submission" date="2017-03" db="EMBL/GenBank/DDBJ databases">
        <title>An alternative strategy for trypanosome survival in the mammalian bloodstream revealed through genome and transcriptome analysis of the ubiquitous bovine parasite Trypanosoma (Megatrypanum) theileri.</title>
        <authorList>
            <person name="Kelly S."/>
            <person name="Ivens A."/>
            <person name="Mott A."/>
            <person name="O'Neill E."/>
            <person name="Emms D."/>
            <person name="Macleod O."/>
            <person name="Voorheis P."/>
            <person name="Matthews J."/>
            <person name="Matthews K."/>
            <person name="Carrington M."/>
        </authorList>
    </citation>
    <scope>NUCLEOTIDE SEQUENCE [LARGE SCALE GENOMIC DNA]</scope>
    <source>
        <strain evidence="3">Edinburgh</strain>
    </source>
</reference>
<dbReference type="OrthoDB" id="247729at2759"/>
<name>A0A1X0NWP3_9TRYP</name>
<keyword evidence="1" id="KW-0175">Coiled coil</keyword>
<comment type="caution">
    <text evidence="3">The sequence shown here is derived from an EMBL/GenBank/DDBJ whole genome shotgun (WGS) entry which is preliminary data.</text>
</comment>
<feature type="compositionally biased region" description="Low complexity" evidence="2">
    <location>
        <begin position="1"/>
        <end position="12"/>
    </location>
</feature>
<dbReference type="GeneID" id="39985115"/>
<dbReference type="AlphaFoldDB" id="A0A1X0NWP3"/>
<proteinExistence type="predicted"/>
<evidence type="ECO:0000256" key="1">
    <source>
        <dbReference type="SAM" id="Coils"/>
    </source>
</evidence>
<feature type="compositionally biased region" description="Basic and acidic residues" evidence="2">
    <location>
        <begin position="43"/>
        <end position="55"/>
    </location>
</feature>
<feature type="region of interest" description="Disordered" evidence="2">
    <location>
        <begin position="43"/>
        <end position="62"/>
    </location>
</feature>
<organism evidence="3 4">
    <name type="scientific">Trypanosoma theileri</name>
    <dbReference type="NCBI Taxonomy" id="67003"/>
    <lineage>
        <taxon>Eukaryota</taxon>
        <taxon>Discoba</taxon>
        <taxon>Euglenozoa</taxon>
        <taxon>Kinetoplastea</taxon>
        <taxon>Metakinetoplastina</taxon>
        <taxon>Trypanosomatida</taxon>
        <taxon>Trypanosomatidae</taxon>
        <taxon>Trypanosoma</taxon>
    </lineage>
</organism>
<gene>
    <name evidence="3" type="ORF">TM35_000131190</name>
</gene>
<feature type="coiled-coil region" evidence="1">
    <location>
        <begin position="94"/>
        <end position="133"/>
    </location>
</feature>
<evidence type="ECO:0000313" key="4">
    <source>
        <dbReference type="Proteomes" id="UP000192257"/>
    </source>
</evidence>
<dbReference type="RefSeq" id="XP_028883181.1">
    <property type="nucleotide sequence ID" value="XM_029025335.1"/>
</dbReference>
<dbReference type="VEuPathDB" id="TriTrypDB:TM35_000131190"/>
<dbReference type="Proteomes" id="UP000192257">
    <property type="component" value="Unassembled WGS sequence"/>
</dbReference>
<feature type="region of interest" description="Disordered" evidence="2">
    <location>
        <begin position="1"/>
        <end position="25"/>
    </location>
</feature>
<evidence type="ECO:0000313" key="3">
    <source>
        <dbReference type="EMBL" id="ORC89115.1"/>
    </source>
</evidence>
<accession>A0A1X0NWP3</accession>
<keyword evidence="4" id="KW-1185">Reference proteome</keyword>
<dbReference type="EMBL" id="NBCO01000013">
    <property type="protein sequence ID" value="ORC89115.1"/>
    <property type="molecule type" value="Genomic_DNA"/>
</dbReference>